<comment type="caution">
    <text evidence="2">The sequence shown here is derived from an EMBL/GenBank/DDBJ whole genome shotgun (WGS) entry which is preliminary data.</text>
</comment>
<dbReference type="AlphaFoldDB" id="A0A1G2EM19"/>
<dbReference type="Pfam" id="PF00561">
    <property type="entry name" value="Abhydrolase_1"/>
    <property type="match status" value="2"/>
</dbReference>
<dbReference type="Gene3D" id="3.40.50.1820">
    <property type="entry name" value="alpha/beta hydrolase"/>
    <property type="match status" value="1"/>
</dbReference>
<dbReference type="PANTHER" id="PTHR43798">
    <property type="entry name" value="MONOACYLGLYCEROL LIPASE"/>
    <property type="match status" value="1"/>
</dbReference>
<dbReference type="Proteomes" id="UP000177740">
    <property type="component" value="Unassembled WGS sequence"/>
</dbReference>
<dbReference type="InterPro" id="IPR000073">
    <property type="entry name" value="AB_hydrolase_1"/>
</dbReference>
<dbReference type="PRINTS" id="PR00111">
    <property type="entry name" value="ABHYDROLASE"/>
</dbReference>
<organism evidence="2 3">
    <name type="scientific">Candidatus Nealsonbacteria bacterium RIFOXYB1_FULL_40_15</name>
    <dbReference type="NCBI Taxonomy" id="1801677"/>
    <lineage>
        <taxon>Bacteria</taxon>
        <taxon>Candidatus Nealsoniibacteriota</taxon>
    </lineage>
</organism>
<dbReference type="InterPro" id="IPR029058">
    <property type="entry name" value="AB_hydrolase_fold"/>
</dbReference>
<evidence type="ECO:0000313" key="2">
    <source>
        <dbReference type="EMBL" id="OGZ26836.1"/>
    </source>
</evidence>
<name>A0A1G2EM19_9BACT</name>
<gene>
    <name evidence="2" type="ORF">A2365_01405</name>
</gene>
<feature type="domain" description="AB hydrolase-1" evidence="1">
    <location>
        <begin position="19"/>
        <end position="115"/>
    </location>
</feature>
<dbReference type="SUPFAM" id="SSF53474">
    <property type="entry name" value="alpha/beta-Hydrolases"/>
    <property type="match status" value="1"/>
</dbReference>
<reference evidence="2 3" key="1">
    <citation type="journal article" date="2016" name="Nat. Commun.">
        <title>Thousands of microbial genomes shed light on interconnected biogeochemical processes in an aquifer system.</title>
        <authorList>
            <person name="Anantharaman K."/>
            <person name="Brown C.T."/>
            <person name="Hug L.A."/>
            <person name="Sharon I."/>
            <person name="Castelle C.J."/>
            <person name="Probst A.J."/>
            <person name="Thomas B.C."/>
            <person name="Singh A."/>
            <person name="Wilkins M.J."/>
            <person name="Karaoz U."/>
            <person name="Brodie E.L."/>
            <person name="Williams K.H."/>
            <person name="Hubbard S.S."/>
            <person name="Banfield J.F."/>
        </authorList>
    </citation>
    <scope>NUCLEOTIDE SEQUENCE [LARGE SCALE GENOMIC DNA]</scope>
</reference>
<sequence>MKARIRNLEINYEILGEGKPLLVLHGWGSEARKWIKTAEYLAEDFKVIILDLPGFGSSQKPHFIWGLDEYSSFLKDFIDYLELEDFFLLGHSFGGSLAAKYALRHPVKKLILVDAACIRKKTFKKSFLRFCSKSFKSIKNISWIRKNLYRIVKSDYPSSEGIMKEIYLKVIKQDLSKDLEKIRIPVLIIWGEKDKITPLSQAKIIQDKIKGSELRIIEGADHSPHLSCPEKLSEIIKAP</sequence>
<evidence type="ECO:0000259" key="1">
    <source>
        <dbReference type="Pfam" id="PF00561"/>
    </source>
</evidence>
<proteinExistence type="predicted"/>
<feature type="domain" description="AB hydrolase-1" evidence="1">
    <location>
        <begin position="175"/>
        <end position="226"/>
    </location>
</feature>
<dbReference type="STRING" id="1801677.A2365_01405"/>
<evidence type="ECO:0000313" key="3">
    <source>
        <dbReference type="Proteomes" id="UP000177740"/>
    </source>
</evidence>
<dbReference type="InterPro" id="IPR050266">
    <property type="entry name" value="AB_hydrolase_sf"/>
</dbReference>
<dbReference type="EMBL" id="MHMM01000015">
    <property type="protein sequence ID" value="OGZ26836.1"/>
    <property type="molecule type" value="Genomic_DNA"/>
</dbReference>
<accession>A0A1G2EM19</accession>
<protein>
    <recommendedName>
        <fullName evidence="1">AB hydrolase-1 domain-containing protein</fullName>
    </recommendedName>
</protein>